<dbReference type="CDD" id="cd03253">
    <property type="entry name" value="ABCC_ATM1_transporter"/>
    <property type="match status" value="1"/>
</dbReference>
<dbReference type="SMART" id="SM00382">
    <property type="entry name" value="AAA"/>
    <property type="match status" value="1"/>
</dbReference>
<feature type="domain" description="ABC transmembrane type-1" evidence="12">
    <location>
        <begin position="631"/>
        <end position="914"/>
    </location>
</feature>
<dbReference type="FunFam" id="3.40.50.300:FF:000287">
    <property type="entry name" value="Multidrug ABC transporter ATP-binding protein"/>
    <property type="match status" value="1"/>
</dbReference>
<dbReference type="Gene3D" id="3.40.50.300">
    <property type="entry name" value="P-loop containing nucleotide triphosphate hydrolases"/>
    <property type="match status" value="1"/>
</dbReference>
<feature type="region of interest" description="Disordered" evidence="9">
    <location>
        <begin position="170"/>
        <end position="191"/>
    </location>
</feature>
<proteinExistence type="inferred from homology"/>
<dbReference type="Pfam" id="PF00664">
    <property type="entry name" value="ABC_membrane"/>
    <property type="match status" value="1"/>
</dbReference>
<dbReference type="PANTHER" id="PTHR24221">
    <property type="entry name" value="ATP-BINDING CASSETTE SUB-FAMILY B"/>
    <property type="match status" value="1"/>
</dbReference>
<evidence type="ECO:0000259" key="11">
    <source>
        <dbReference type="PROSITE" id="PS50893"/>
    </source>
</evidence>
<organism evidence="13 14">
    <name type="scientific">Purpureocillium lilacinum</name>
    <name type="common">Paecilomyces lilacinus</name>
    <dbReference type="NCBI Taxonomy" id="33203"/>
    <lineage>
        <taxon>Eukaryota</taxon>
        <taxon>Fungi</taxon>
        <taxon>Dikarya</taxon>
        <taxon>Ascomycota</taxon>
        <taxon>Pezizomycotina</taxon>
        <taxon>Sordariomycetes</taxon>
        <taxon>Hypocreomycetidae</taxon>
        <taxon>Hypocreales</taxon>
        <taxon>Ophiocordycipitaceae</taxon>
        <taxon>Purpureocillium</taxon>
    </lineage>
</organism>
<gene>
    <name evidence="13" type="ORF">PCL_01151</name>
</gene>
<dbReference type="GO" id="GO:0016020">
    <property type="term" value="C:membrane"/>
    <property type="evidence" value="ECO:0007669"/>
    <property type="project" value="UniProtKB-SubCell"/>
</dbReference>
<feature type="transmembrane region" description="Helical" evidence="10">
    <location>
        <begin position="408"/>
        <end position="430"/>
    </location>
</feature>
<feature type="region of interest" description="Disordered" evidence="9">
    <location>
        <begin position="123"/>
        <end position="145"/>
    </location>
</feature>
<sequence>MPACQPGGQPLPSRHLAVLFPLGSEITTGTTWAAATGRGPWGCTCLRRLRLHLEGSNLHLHFTLADADADGDGDGEQRKVAARQWSGLGSGGHWATTVEQDTNGPPARDTCFLLSRAVRYRSSTAPAAAQQGTASGRPDKRIREPQGSIATDGAAFHDLLSISAKHPAFTQPLGRGHASAAPPQPALAHCTQHHHSTALHCTAAAAAGTPARPSSSSPRVASHCIAKVRQRVLAAATAAVQLARLFPTRYAASQLGRALPHVLLAAQLLLPDILRVGLLRFCISLSFALILVLLLALREYPSLDWPGLAAFVSRWTPGTPGSPFHPTHPSTNRLGAPNISPPPLHLPPQTPCMDLPPETPWAALPVLYYTYPAVIFLYFLGSSLASACTLQRLKEDKDGKAERPCRPVVLCLLGAFVFTYVAQLAALITTSIRGQRWPPDDYLVVGTLSCLLIFGIQLTCLSDFNSPVGYPFQGSWLLALAFEAVIGGFVITTVCRPSHTANSYEVAELSLTAARIASLLALSIWPLVAHWASPSFRGTDEEHQSLLPKTAPTEQSTGTTAAANYGATTSSDESSETTAEFRWERREREAREAMEKRLKEGGNWFEYAKGFMIFFPYVWPVNSSPLQLRAVAVVLCLFASNALHLLIPRQTGIIMDSLSGASQSNPWIAVVFFAVLRLAASESGIELVRQWLWIPVKYYAHDNITRAAYSHMMHLSADFHDSKSSSDMMMAIYGGAAVSNVVESVLLQALPMLIDMGVAVVYLSVTFGPYEGLITVATGTIFFIMAGRLVAESKAASRKRVNALYQEHYVRQSGLLGWQTVSAFNQIGYEDNRHANAVTNRWLSEQQYVMSWYISIAFQTVVLTSGLLVSAFLAVSRIQSGRATSGQFAMLLMYWSQLTSPLQFFAKLGKSMSDDFIDAERLLDIMKTKPTVENKKGARPLKFVSGNVEFEGVCFSYDGRKGTIKGISLSVPAGETVAFVGATGAGKSTLLKLLDRFYDVTEGCIRIDGQDVREVDLFSLRDRIGIVPQNPILFDDTIMNNVRYGRITASDEEVFEACQAACIHDKIKGFTNGYETRVGERGVKLSGGELQRVAIARAILKKPDIVLLDEATSAVDTDTEQQIQQSFKSLCQGRTTFIVAHRLSTIMNADRIVVVEHGELIEQGSHHELIAKKGRYADLWSKQVFLRPRDKTEDVVEIVDDRPDLTDDVSSEQTAADPYRCGTTDSDSEMFCTDNEHPADNAEPTIHTKEGSKLNPVAPEFTPRSMASPTKRTEEDSTSSNVGSASPADATVPEPSVHHQWADEVASCEPASGPNDPSAAAVNAVGPQEESDRRSALSRETPNTSTDASSQAIQGTHCPDKKSKAADDGEIKPTSPIVGQH</sequence>
<feature type="transmembrane region" description="Helical" evidence="10">
    <location>
        <begin position="366"/>
        <end position="387"/>
    </location>
</feature>
<dbReference type="PROSITE" id="PS50893">
    <property type="entry name" value="ABC_TRANSPORTER_2"/>
    <property type="match status" value="1"/>
</dbReference>
<evidence type="ECO:0000256" key="8">
    <source>
        <dbReference type="ARBA" id="ARBA00024363"/>
    </source>
</evidence>
<dbReference type="Gene3D" id="1.20.1560.10">
    <property type="entry name" value="ABC transporter type 1, transmembrane domain"/>
    <property type="match status" value="1"/>
</dbReference>
<accession>A0A2U3E4V7</accession>
<evidence type="ECO:0000256" key="9">
    <source>
        <dbReference type="SAM" id="MobiDB-lite"/>
    </source>
</evidence>
<dbReference type="InterPro" id="IPR027417">
    <property type="entry name" value="P-loop_NTPase"/>
</dbReference>
<dbReference type="CDD" id="cd18583">
    <property type="entry name" value="ABC_6TM_HMT1"/>
    <property type="match status" value="1"/>
</dbReference>
<evidence type="ECO:0000256" key="1">
    <source>
        <dbReference type="ARBA" id="ARBA00004141"/>
    </source>
</evidence>
<dbReference type="SUPFAM" id="SSF90123">
    <property type="entry name" value="ABC transporter transmembrane region"/>
    <property type="match status" value="1"/>
</dbReference>
<keyword evidence="6 10" id="KW-1133">Transmembrane helix</keyword>
<comment type="caution">
    <text evidence="13">The sequence shown here is derived from an EMBL/GenBank/DDBJ whole genome shotgun (WGS) entry which is preliminary data.</text>
</comment>
<evidence type="ECO:0008006" key="15">
    <source>
        <dbReference type="Google" id="ProtNLM"/>
    </source>
</evidence>
<dbReference type="Proteomes" id="UP000245956">
    <property type="component" value="Unassembled WGS sequence"/>
</dbReference>
<evidence type="ECO:0000256" key="5">
    <source>
        <dbReference type="ARBA" id="ARBA00022840"/>
    </source>
</evidence>
<feature type="region of interest" description="Disordered" evidence="9">
    <location>
        <begin position="539"/>
        <end position="559"/>
    </location>
</feature>
<feature type="transmembrane region" description="Helical" evidence="10">
    <location>
        <begin position="770"/>
        <end position="791"/>
    </location>
</feature>
<dbReference type="InterPro" id="IPR036640">
    <property type="entry name" value="ABC1_TM_sf"/>
</dbReference>
<keyword evidence="5" id="KW-0067">ATP-binding</keyword>
<evidence type="ECO:0000313" key="13">
    <source>
        <dbReference type="EMBL" id="PWI69504.1"/>
    </source>
</evidence>
<keyword evidence="3 10" id="KW-0812">Transmembrane</keyword>
<name>A0A2U3E4V7_PURLI</name>
<dbReference type="InterPro" id="IPR039421">
    <property type="entry name" value="Type_1_exporter"/>
</dbReference>
<evidence type="ECO:0000256" key="6">
    <source>
        <dbReference type="ARBA" id="ARBA00022989"/>
    </source>
</evidence>
<feature type="transmembrane region" description="Helical" evidence="10">
    <location>
        <begin position="476"/>
        <end position="494"/>
    </location>
</feature>
<dbReference type="PANTHER" id="PTHR24221:SF503">
    <property type="entry name" value="MITOCHONDRIAL POTASSIUM CHANNEL ATP-BINDING SUBUNIT"/>
    <property type="match status" value="1"/>
</dbReference>
<dbReference type="InterPro" id="IPR003593">
    <property type="entry name" value="AAA+_ATPase"/>
</dbReference>
<evidence type="ECO:0000256" key="3">
    <source>
        <dbReference type="ARBA" id="ARBA00022692"/>
    </source>
</evidence>
<evidence type="ECO:0000256" key="7">
    <source>
        <dbReference type="ARBA" id="ARBA00023136"/>
    </source>
</evidence>
<protein>
    <recommendedName>
        <fullName evidence="15">Heavy metal tolerance protein</fullName>
    </recommendedName>
</protein>
<feature type="compositionally biased region" description="Polar residues" evidence="9">
    <location>
        <begin position="123"/>
        <end position="134"/>
    </location>
</feature>
<feature type="compositionally biased region" description="Polar residues" evidence="9">
    <location>
        <begin position="1338"/>
        <end position="1354"/>
    </location>
</feature>
<feature type="domain" description="ABC transporter" evidence="11">
    <location>
        <begin position="948"/>
        <end position="1182"/>
    </location>
</feature>
<evidence type="ECO:0000256" key="2">
    <source>
        <dbReference type="ARBA" id="ARBA00022448"/>
    </source>
</evidence>
<dbReference type="GO" id="GO:0016887">
    <property type="term" value="F:ATP hydrolysis activity"/>
    <property type="evidence" value="ECO:0007669"/>
    <property type="project" value="InterPro"/>
</dbReference>
<dbReference type="GO" id="GO:0005524">
    <property type="term" value="F:ATP binding"/>
    <property type="evidence" value="ECO:0007669"/>
    <property type="project" value="UniProtKB-KW"/>
</dbReference>
<feature type="transmembrane region" description="Helical" evidence="10">
    <location>
        <begin position="506"/>
        <end position="528"/>
    </location>
</feature>
<feature type="transmembrane region" description="Helical" evidence="10">
    <location>
        <begin position="730"/>
        <end position="750"/>
    </location>
</feature>
<comment type="similarity">
    <text evidence="8">Belongs to the ABC transporter superfamily. ABCB family. Heavy Metal importer (TC 3.A.1.210) subfamily.</text>
</comment>
<dbReference type="PROSITE" id="PS50929">
    <property type="entry name" value="ABC_TM1F"/>
    <property type="match status" value="1"/>
</dbReference>
<reference evidence="13 14" key="1">
    <citation type="journal article" date="2016" name="Front. Microbiol.">
        <title>Genome and transcriptome sequences reveal the specific parasitism of the nematophagous Purpureocillium lilacinum 36-1.</title>
        <authorList>
            <person name="Xie J."/>
            <person name="Li S."/>
            <person name="Mo C."/>
            <person name="Xiao X."/>
            <person name="Peng D."/>
            <person name="Wang G."/>
            <person name="Xiao Y."/>
        </authorList>
    </citation>
    <scope>NUCLEOTIDE SEQUENCE [LARGE SCALE GENOMIC DNA]</scope>
    <source>
        <strain evidence="13 14">36-1</strain>
    </source>
</reference>
<evidence type="ECO:0000259" key="12">
    <source>
        <dbReference type="PROSITE" id="PS50929"/>
    </source>
</evidence>
<keyword evidence="4" id="KW-0547">Nucleotide-binding</keyword>
<feature type="transmembrane region" description="Helical" evidence="10">
    <location>
        <begin position="278"/>
        <end position="297"/>
    </location>
</feature>
<dbReference type="GO" id="GO:0140359">
    <property type="term" value="F:ABC-type transporter activity"/>
    <property type="evidence" value="ECO:0007669"/>
    <property type="project" value="InterPro"/>
</dbReference>
<dbReference type="Pfam" id="PF00005">
    <property type="entry name" value="ABC_tran"/>
    <property type="match status" value="1"/>
</dbReference>
<dbReference type="InterPro" id="IPR011527">
    <property type="entry name" value="ABC1_TM_dom"/>
</dbReference>
<feature type="region of interest" description="Disordered" evidence="9">
    <location>
        <begin position="1203"/>
        <end position="1381"/>
    </location>
</feature>
<evidence type="ECO:0000256" key="4">
    <source>
        <dbReference type="ARBA" id="ARBA00022741"/>
    </source>
</evidence>
<evidence type="ECO:0000256" key="10">
    <source>
        <dbReference type="SAM" id="Phobius"/>
    </source>
</evidence>
<feature type="transmembrane region" description="Helical" evidence="10">
    <location>
        <begin position="851"/>
        <end position="875"/>
    </location>
</feature>
<evidence type="ECO:0000313" key="14">
    <source>
        <dbReference type="Proteomes" id="UP000245956"/>
    </source>
</evidence>
<dbReference type="InterPro" id="IPR003439">
    <property type="entry name" value="ABC_transporter-like_ATP-bd"/>
</dbReference>
<feature type="transmembrane region" description="Helical" evidence="10">
    <location>
        <begin position="604"/>
        <end position="620"/>
    </location>
</feature>
<feature type="compositionally biased region" description="Basic and acidic residues" evidence="9">
    <location>
        <begin position="1234"/>
        <end position="1252"/>
    </location>
</feature>
<dbReference type="SUPFAM" id="SSF52540">
    <property type="entry name" value="P-loop containing nucleoside triphosphate hydrolases"/>
    <property type="match status" value="1"/>
</dbReference>
<dbReference type="InterPro" id="IPR017871">
    <property type="entry name" value="ABC_transporter-like_CS"/>
</dbReference>
<feature type="transmembrane region" description="Helical" evidence="10">
    <location>
        <begin position="442"/>
        <end position="464"/>
    </location>
</feature>
<dbReference type="PROSITE" id="PS00211">
    <property type="entry name" value="ABC_TRANSPORTER_1"/>
    <property type="match status" value="1"/>
</dbReference>
<keyword evidence="2" id="KW-0813">Transport</keyword>
<dbReference type="EMBL" id="LCWV01000012">
    <property type="protein sequence ID" value="PWI69504.1"/>
    <property type="molecule type" value="Genomic_DNA"/>
</dbReference>
<keyword evidence="7 10" id="KW-0472">Membrane</keyword>
<feature type="transmembrane region" description="Helical" evidence="10">
    <location>
        <begin position="626"/>
        <end position="647"/>
    </location>
</feature>
<comment type="subcellular location">
    <subcellularLocation>
        <location evidence="1">Membrane</location>
        <topology evidence="1">Multi-pass membrane protein</topology>
    </subcellularLocation>
</comment>
<feature type="compositionally biased region" description="Basic and acidic residues" evidence="9">
    <location>
        <begin position="1358"/>
        <end position="1371"/>
    </location>
</feature>